<dbReference type="Gene3D" id="3.30.450.20">
    <property type="entry name" value="PAS domain"/>
    <property type="match status" value="2"/>
</dbReference>
<keyword evidence="4" id="KW-1003">Cell membrane</keyword>
<keyword evidence="13 14" id="KW-0472">Membrane</keyword>
<evidence type="ECO:0000256" key="6">
    <source>
        <dbReference type="ARBA" id="ARBA00022679"/>
    </source>
</evidence>
<reference evidence="17 18" key="1">
    <citation type="journal article" date="2017" name="Int. J. Syst. Evol. Microbiol.">
        <title>Desulfovibrio senegalensis sp. nov., a mesophilic sulfate reducer isolated from marine sediment.</title>
        <authorList>
            <person name="Thioye A."/>
            <person name="Gam Z.B.A."/>
            <person name="Mbengue M."/>
            <person name="Cayol J.L."/>
            <person name="Joseph-Bartoli M."/>
            <person name="Toure-Kane C."/>
            <person name="Labat M."/>
        </authorList>
    </citation>
    <scope>NUCLEOTIDE SEQUENCE [LARGE SCALE GENOMIC DNA]</scope>
    <source>
        <strain evidence="17 18">DSM 101509</strain>
    </source>
</reference>
<keyword evidence="5" id="KW-0597">Phosphoprotein</keyword>
<dbReference type="Pfam" id="PF14689">
    <property type="entry name" value="SPOB_a"/>
    <property type="match status" value="1"/>
</dbReference>
<dbReference type="SUPFAM" id="SSF103190">
    <property type="entry name" value="Sensory domain-like"/>
    <property type="match status" value="1"/>
</dbReference>
<dbReference type="Gene3D" id="1.10.287.130">
    <property type="match status" value="1"/>
</dbReference>
<dbReference type="RefSeq" id="WP_151150208.1">
    <property type="nucleotide sequence ID" value="NZ_WAIE01000001.1"/>
</dbReference>
<dbReference type="PROSITE" id="PS50109">
    <property type="entry name" value="HIS_KIN"/>
    <property type="match status" value="1"/>
</dbReference>
<dbReference type="InterPro" id="IPR004358">
    <property type="entry name" value="Sig_transdc_His_kin-like_C"/>
</dbReference>
<accession>A0A6N6N3R7</accession>
<dbReference type="Pfam" id="PF02518">
    <property type="entry name" value="HATPase_c"/>
    <property type="match status" value="1"/>
</dbReference>
<evidence type="ECO:0000256" key="3">
    <source>
        <dbReference type="ARBA" id="ARBA00012438"/>
    </source>
</evidence>
<proteinExistence type="predicted"/>
<feature type="transmembrane region" description="Helical" evidence="14">
    <location>
        <begin position="20"/>
        <end position="42"/>
    </location>
</feature>
<organism evidence="17 18">
    <name type="scientific">Pseudodesulfovibrio senegalensis</name>
    <dbReference type="NCBI Taxonomy" id="1721087"/>
    <lineage>
        <taxon>Bacteria</taxon>
        <taxon>Pseudomonadati</taxon>
        <taxon>Thermodesulfobacteriota</taxon>
        <taxon>Desulfovibrionia</taxon>
        <taxon>Desulfovibrionales</taxon>
        <taxon>Desulfovibrionaceae</taxon>
    </lineage>
</organism>
<comment type="subcellular location">
    <subcellularLocation>
        <location evidence="2">Cell membrane</location>
        <topology evidence="2">Multi-pass membrane protein</topology>
    </subcellularLocation>
</comment>
<dbReference type="PANTHER" id="PTHR43547:SF3">
    <property type="entry name" value="SENSOR PROTEIN CITS"/>
    <property type="match status" value="1"/>
</dbReference>
<dbReference type="InterPro" id="IPR013767">
    <property type="entry name" value="PAS_fold"/>
</dbReference>
<evidence type="ECO:0000256" key="2">
    <source>
        <dbReference type="ARBA" id="ARBA00004651"/>
    </source>
</evidence>
<name>A0A6N6N3R7_9BACT</name>
<feature type="domain" description="PAS" evidence="16">
    <location>
        <begin position="225"/>
        <end position="295"/>
    </location>
</feature>
<evidence type="ECO:0000259" key="15">
    <source>
        <dbReference type="PROSITE" id="PS50109"/>
    </source>
</evidence>
<dbReference type="EC" id="2.7.13.3" evidence="3"/>
<evidence type="ECO:0000256" key="1">
    <source>
        <dbReference type="ARBA" id="ARBA00000085"/>
    </source>
</evidence>
<dbReference type="SMART" id="SM00091">
    <property type="entry name" value="PAS"/>
    <property type="match status" value="1"/>
</dbReference>
<comment type="caution">
    <text evidence="17">The sequence shown here is derived from an EMBL/GenBank/DDBJ whole genome shotgun (WGS) entry which is preliminary data.</text>
</comment>
<dbReference type="PRINTS" id="PR00344">
    <property type="entry name" value="BCTRLSENSOR"/>
</dbReference>
<dbReference type="GO" id="GO:0000155">
    <property type="term" value="F:phosphorelay sensor kinase activity"/>
    <property type="evidence" value="ECO:0007669"/>
    <property type="project" value="InterPro"/>
</dbReference>
<dbReference type="SUPFAM" id="SSF55890">
    <property type="entry name" value="Sporulation response regulatory protein Spo0B"/>
    <property type="match status" value="1"/>
</dbReference>
<gene>
    <name evidence="17" type="ORF">F8A88_00670</name>
</gene>
<dbReference type="GO" id="GO:0005886">
    <property type="term" value="C:plasma membrane"/>
    <property type="evidence" value="ECO:0007669"/>
    <property type="project" value="UniProtKB-SubCell"/>
</dbReference>
<dbReference type="CDD" id="cd00130">
    <property type="entry name" value="PAS"/>
    <property type="match status" value="1"/>
</dbReference>
<evidence type="ECO:0000256" key="12">
    <source>
        <dbReference type="ARBA" id="ARBA00023012"/>
    </source>
</evidence>
<keyword evidence="8" id="KW-0547">Nucleotide-binding</keyword>
<dbReference type="InterPro" id="IPR033463">
    <property type="entry name" value="sCache_3"/>
</dbReference>
<dbReference type="EMBL" id="WAIE01000001">
    <property type="protein sequence ID" value="KAB1442822.1"/>
    <property type="molecule type" value="Genomic_DNA"/>
</dbReference>
<evidence type="ECO:0000256" key="4">
    <source>
        <dbReference type="ARBA" id="ARBA00022475"/>
    </source>
</evidence>
<dbReference type="InterPro" id="IPR039506">
    <property type="entry name" value="SPOB_a"/>
</dbReference>
<dbReference type="GO" id="GO:0006355">
    <property type="term" value="P:regulation of DNA-templated transcription"/>
    <property type="evidence" value="ECO:0007669"/>
    <property type="project" value="InterPro"/>
</dbReference>
<evidence type="ECO:0000256" key="5">
    <source>
        <dbReference type="ARBA" id="ARBA00022553"/>
    </source>
</evidence>
<dbReference type="InterPro" id="IPR005467">
    <property type="entry name" value="His_kinase_dom"/>
</dbReference>
<comment type="catalytic activity">
    <reaction evidence="1">
        <text>ATP + protein L-histidine = ADP + protein N-phospho-L-histidine.</text>
        <dbReference type="EC" id="2.7.13.3"/>
    </reaction>
</comment>
<dbReference type="InterPro" id="IPR000014">
    <property type="entry name" value="PAS"/>
</dbReference>
<evidence type="ECO:0000256" key="14">
    <source>
        <dbReference type="SAM" id="Phobius"/>
    </source>
</evidence>
<evidence type="ECO:0000256" key="13">
    <source>
        <dbReference type="ARBA" id="ARBA00023136"/>
    </source>
</evidence>
<keyword evidence="7 14" id="KW-0812">Transmembrane</keyword>
<dbReference type="InterPro" id="IPR003594">
    <property type="entry name" value="HATPase_dom"/>
</dbReference>
<evidence type="ECO:0000256" key="8">
    <source>
        <dbReference type="ARBA" id="ARBA00022741"/>
    </source>
</evidence>
<evidence type="ECO:0000313" key="17">
    <source>
        <dbReference type="EMBL" id="KAB1442822.1"/>
    </source>
</evidence>
<dbReference type="AlphaFoldDB" id="A0A6N6N3R7"/>
<evidence type="ECO:0000313" key="18">
    <source>
        <dbReference type="Proteomes" id="UP000438699"/>
    </source>
</evidence>
<keyword evidence="12" id="KW-0902">Two-component regulatory system</keyword>
<evidence type="ECO:0000256" key="7">
    <source>
        <dbReference type="ARBA" id="ARBA00022692"/>
    </source>
</evidence>
<dbReference type="SUPFAM" id="SSF55874">
    <property type="entry name" value="ATPase domain of HSP90 chaperone/DNA topoisomerase II/histidine kinase"/>
    <property type="match status" value="1"/>
</dbReference>
<evidence type="ECO:0000256" key="9">
    <source>
        <dbReference type="ARBA" id="ARBA00022777"/>
    </source>
</evidence>
<dbReference type="Pfam" id="PF00989">
    <property type="entry name" value="PAS"/>
    <property type="match status" value="1"/>
</dbReference>
<dbReference type="CDD" id="cd16915">
    <property type="entry name" value="HATPase_DpiB-CitA-like"/>
    <property type="match status" value="1"/>
</dbReference>
<dbReference type="Gene3D" id="3.30.565.10">
    <property type="entry name" value="Histidine kinase-like ATPase, C-terminal domain"/>
    <property type="match status" value="1"/>
</dbReference>
<keyword evidence="6" id="KW-0808">Transferase</keyword>
<feature type="domain" description="Histidine kinase" evidence="15">
    <location>
        <begin position="342"/>
        <end position="537"/>
    </location>
</feature>
<dbReference type="Pfam" id="PF17203">
    <property type="entry name" value="sCache_3_2"/>
    <property type="match status" value="1"/>
</dbReference>
<dbReference type="OrthoDB" id="9792686at2"/>
<dbReference type="Proteomes" id="UP000438699">
    <property type="component" value="Unassembled WGS sequence"/>
</dbReference>
<keyword evidence="10" id="KW-0067">ATP-binding</keyword>
<keyword evidence="11 14" id="KW-1133">Transmembrane helix</keyword>
<dbReference type="SMART" id="SM00387">
    <property type="entry name" value="HATPase_c"/>
    <property type="match status" value="1"/>
</dbReference>
<dbReference type="GO" id="GO:0005524">
    <property type="term" value="F:ATP binding"/>
    <property type="evidence" value="ECO:0007669"/>
    <property type="project" value="UniProtKB-KW"/>
</dbReference>
<feature type="transmembrane region" description="Helical" evidence="14">
    <location>
        <begin position="181"/>
        <end position="203"/>
    </location>
</feature>
<protein>
    <recommendedName>
        <fullName evidence="3">histidine kinase</fullName>
        <ecNumber evidence="3">2.7.13.3</ecNumber>
    </recommendedName>
</protein>
<dbReference type="PANTHER" id="PTHR43547">
    <property type="entry name" value="TWO-COMPONENT HISTIDINE KINASE"/>
    <property type="match status" value="1"/>
</dbReference>
<dbReference type="InterPro" id="IPR036890">
    <property type="entry name" value="HATPase_C_sf"/>
</dbReference>
<keyword evidence="18" id="KW-1185">Reference proteome</keyword>
<keyword evidence="9 17" id="KW-0418">Kinase</keyword>
<dbReference type="InterPro" id="IPR016120">
    <property type="entry name" value="Sig_transdc_His_kin_SpoOB"/>
</dbReference>
<sequence>MFLMRLYERIKPKSIQSYLIHMVLALVVIQSLMSWLTVSSLATDVLHQQIGKRALQTAQSVALMPSIRMALMARDPLGSIQKKAEQIRKATGASYVVVGDTDGVRYSHPKPDRIGRHFVGGDTGPALHEGKSYVSRAVGTLGPSLRGMVPIFHDDEIIGFVAVGYLMESVRKAIPAHLNKPLIYIVSMLLIGIVSAIFIAGHLKKITLGLEPAEITALYLERGAVLEAIREGVVSVDRTGEIRLANRAAMHYTGLDAKQLMPGNDIRELMPENGLNHTLETGESEHDVELSINGRDLIFNTVPLIHSGEVQGAVASFRRKDELDRLAFELSRVQEYSELLRVQTHEYSNKLHTIAGLIQIEAHQEALELVVNESTGYEEIIRFLNRAVPHPVIAAIVLGKYNRARELKVELHMDRHGTMVDVPGWIRQEYVVTILGNLLDNAFDAVRNQPRNNRKVELSFTDLGNDLVFEVSDSGPGVSPEQSEEIFRRGVSSKGRERRGLGLFLARKRLREMGGQVMVLESELGGALFTVTIPKTKPENA</sequence>
<evidence type="ECO:0000256" key="11">
    <source>
        <dbReference type="ARBA" id="ARBA00022989"/>
    </source>
</evidence>
<dbReference type="SUPFAM" id="SSF55785">
    <property type="entry name" value="PYP-like sensor domain (PAS domain)"/>
    <property type="match status" value="1"/>
</dbReference>
<dbReference type="InterPro" id="IPR035965">
    <property type="entry name" value="PAS-like_dom_sf"/>
</dbReference>
<dbReference type="InterPro" id="IPR029151">
    <property type="entry name" value="Sensor-like_sf"/>
</dbReference>
<evidence type="ECO:0000259" key="16">
    <source>
        <dbReference type="PROSITE" id="PS50112"/>
    </source>
</evidence>
<dbReference type="PROSITE" id="PS50112">
    <property type="entry name" value="PAS"/>
    <property type="match status" value="1"/>
</dbReference>
<evidence type="ECO:0000256" key="10">
    <source>
        <dbReference type="ARBA" id="ARBA00022840"/>
    </source>
</evidence>